<keyword evidence="4" id="KW-1185">Reference proteome</keyword>
<comment type="caution">
    <text evidence="3">The sequence shown here is derived from an EMBL/GenBank/DDBJ whole genome shotgun (WGS) entry which is preliminary data.</text>
</comment>
<dbReference type="Pfam" id="PF01041">
    <property type="entry name" value="DegT_DnrJ_EryC1"/>
    <property type="match status" value="1"/>
</dbReference>
<gene>
    <name evidence="3" type="primary">pseC</name>
    <name evidence="3" type="ORF">SKC35_07825</name>
</gene>
<sequence length="384" mass="43699">MKKIPYGRHNITDEDIQAVINVLKSDFLTQGPSIKQFEDAFAKYVGARFAIAVSNGTAALHLNAIALNIKPGDKVITTPITFVASANCVRYCGGEVVFADIDPETYLLDINKVREILENDINKEIKGIIPVNFAGRVVDMEAYRALADEFNCWIIEDACHSPGGYFNNMANQKIMSGSGAYADLSIFSFHPVKHIAAGEGGMITTNDEILYKKILNLRTHGIQQDPEKKIENHGVWYYEMQELGYNYRLTDFQAALGLSQLGRADEGLLRRKEIAKKYESAFKNLSFIKHQSGVIDGHAYHLYIIEVDRRSELVNYLREKNIFVQIHYIPAHLMPYYKQYGWKNGDLPFAEKYYKGCLSLPMYPSLTDLEQEFVIDQIRNFYAF</sequence>
<dbReference type="InterPro" id="IPR015424">
    <property type="entry name" value="PyrdxlP-dep_Trfase"/>
</dbReference>
<accession>A0ABW6D8S0</accession>
<proteinExistence type="inferred from homology"/>
<reference evidence="3 4" key="1">
    <citation type="submission" date="2024-03" db="EMBL/GenBank/DDBJ databases">
        <title>Aquirufa genome sequencing.</title>
        <authorList>
            <person name="Pitt A."/>
            <person name="Hahn M.W."/>
        </authorList>
    </citation>
    <scope>NUCLEOTIDE SEQUENCE [LARGE SCALE GENOMIC DNA]</scope>
    <source>
        <strain evidence="3 4">KTFRIE-69F</strain>
    </source>
</reference>
<dbReference type="PIRSF" id="PIRSF000390">
    <property type="entry name" value="PLP_StrS"/>
    <property type="match status" value="1"/>
</dbReference>
<keyword evidence="3" id="KW-0032">Aminotransferase</keyword>
<evidence type="ECO:0000256" key="1">
    <source>
        <dbReference type="ARBA" id="ARBA00037999"/>
    </source>
</evidence>
<dbReference type="SUPFAM" id="SSF53383">
    <property type="entry name" value="PLP-dependent transferases"/>
    <property type="match status" value="1"/>
</dbReference>
<comment type="similarity">
    <text evidence="1 2">Belongs to the DegT/DnrJ/EryC1 family.</text>
</comment>
<dbReference type="PANTHER" id="PTHR30244:SF34">
    <property type="entry name" value="DTDP-4-AMINO-4,6-DIDEOXYGALACTOSE TRANSAMINASE"/>
    <property type="match status" value="1"/>
</dbReference>
<keyword evidence="2" id="KW-0663">Pyridoxal phosphate</keyword>
<dbReference type="EC" id="2.6.1.92" evidence="3"/>
<dbReference type="InterPro" id="IPR015422">
    <property type="entry name" value="PyrdxlP-dep_Trfase_small"/>
</dbReference>
<dbReference type="NCBIfam" id="TIGR03588">
    <property type="entry name" value="PseC"/>
    <property type="match status" value="1"/>
</dbReference>
<name>A0ABW6D8S0_9BACT</name>
<dbReference type="InterPro" id="IPR015421">
    <property type="entry name" value="PyrdxlP-dep_Trfase_major"/>
</dbReference>
<evidence type="ECO:0000313" key="4">
    <source>
        <dbReference type="Proteomes" id="UP001598112"/>
    </source>
</evidence>
<dbReference type="PANTHER" id="PTHR30244">
    <property type="entry name" value="TRANSAMINASE"/>
    <property type="match status" value="1"/>
</dbReference>
<dbReference type="GO" id="GO:0008483">
    <property type="term" value="F:transaminase activity"/>
    <property type="evidence" value="ECO:0007669"/>
    <property type="project" value="UniProtKB-KW"/>
</dbReference>
<protein>
    <submittedName>
        <fullName evidence="3">UDP-4-amino-4, 6-dideoxy-N-acetyl-beta-L-altrosamine transaminase</fullName>
        <ecNumber evidence="3">2.6.1.92</ecNumber>
    </submittedName>
</protein>
<keyword evidence="3" id="KW-0808">Transferase</keyword>
<dbReference type="InterPro" id="IPR000653">
    <property type="entry name" value="DegT/StrS_aminotransferase"/>
</dbReference>
<evidence type="ECO:0000313" key="3">
    <source>
        <dbReference type="EMBL" id="MFD3293592.1"/>
    </source>
</evidence>
<evidence type="ECO:0000256" key="2">
    <source>
        <dbReference type="RuleBase" id="RU004508"/>
    </source>
</evidence>
<dbReference type="RefSeq" id="WP_377978852.1">
    <property type="nucleotide sequence ID" value="NZ_JBBKXY010000002.1"/>
</dbReference>
<dbReference type="Proteomes" id="UP001598112">
    <property type="component" value="Unassembled WGS sequence"/>
</dbReference>
<dbReference type="Gene3D" id="3.40.640.10">
    <property type="entry name" value="Type I PLP-dependent aspartate aminotransferase-like (Major domain)"/>
    <property type="match status" value="1"/>
</dbReference>
<dbReference type="EMBL" id="JBBKXY010000002">
    <property type="protein sequence ID" value="MFD3293592.1"/>
    <property type="molecule type" value="Genomic_DNA"/>
</dbReference>
<dbReference type="CDD" id="cd00616">
    <property type="entry name" value="AHBA_syn"/>
    <property type="match status" value="1"/>
</dbReference>
<organism evidence="3 4">
    <name type="scientific">Aquirufa originis</name>
    <dbReference type="NCBI Taxonomy" id="3096514"/>
    <lineage>
        <taxon>Bacteria</taxon>
        <taxon>Pseudomonadati</taxon>
        <taxon>Bacteroidota</taxon>
        <taxon>Cytophagia</taxon>
        <taxon>Cytophagales</taxon>
        <taxon>Flectobacillaceae</taxon>
        <taxon>Aquirufa</taxon>
    </lineage>
</organism>
<dbReference type="InterPro" id="IPR020026">
    <property type="entry name" value="PseC"/>
</dbReference>
<dbReference type="Gene3D" id="3.90.1150.10">
    <property type="entry name" value="Aspartate Aminotransferase, domain 1"/>
    <property type="match status" value="1"/>
</dbReference>